<gene>
    <name evidence="3" type="ORF">ANCCAN_14139</name>
</gene>
<sequence length="140" mass="16215">MQVIATVYFKRFYARRSYKDVDPLLIACASVFLASKVEEHGLMSTSDLIKTIPNCLKKWPNLTYDASSKNSGLYYAEFLLVKMLDCCLVGRIDRRDCSTRTLTARVFGRMLTQCTVERDSWRELPRSVRSRDGWQYGRHG</sequence>
<dbReference type="GO" id="GO:0006357">
    <property type="term" value="P:regulation of transcription by RNA polymerase II"/>
    <property type="evidence" value="ECO:0007669"/>
    <property type="project" value="InterPro"/>
</dbReference>
<dbReference type="SUPFAM" id="SSF47954">
    <property type="entry name" value="Cyclin-like"/>
    <property type="match status" value="1"/>
</dbReference>
<reference evidence="3 4" key="1">
    <citation type="submission" date="2014-10" db="EMBL/GenBank/DDBJ databases">
        <title>Draft genome of the hookworm Ancylostoma caninum.</title>
        <authorList>
            <person name="Mitreva M."/>
        </authorList>
    </citation>
    <scope>NUCLEOTIDE SEQUENCE [LARGE SCALE GENOMIC DNA]</scope>
    <source>
        <strain evidence="3 4">Baltimore</strain>
    </source>
</reference>
<organism evidence="3 4">
    <name type="scientific">Ancylostoma caninum</name>
    <name type="common">Dog hookworm</name>
    <dbReference type="NCBI Taxonomy" id="29170"/>
    <lineage>
        <taxon>Eukaryota</taxon>
        <taxon>Metazoa</taxon>
        <taxon>Ecdysozoa</taxon>
        <taxon>Nematoda</taxon>
        <taxon>Chromadorea</taxon>
        <taxon>Rhabditida</taxon>
        <taxon>Rhabditina</taxon>
        <taxon>Rhabditomorpha</taxon>
        <taxon>Strongyloidea</taxon>
        <taxon>Ancylostomatidae</taxon>
        <taxon>Ancylostomatinae</taxon>
        <taxon>Ancylostoma</taxon>
    </lineage>
</organism>
<dbReference type="Gene3D" id="1.10.472.10">
    <property type="entry name" value="Cyclin-like"/>
    <property type="match status" value="1"/>
</dbReference>
<keyword evidence="1" id="KW-0195">Cyclin</keyword>
<dbReference type="InterPro" id="IPR036915">
    <property type="entry name" value="Cyclin-like_sf"/>
</dbReference>
<dbReference type="PANTHER" id="PTHR10026">
    <property type="entry name" value="CYCLIN"/>
    <property type="match status" value="1"/>
</dbReference>
<dbReference type="AlphaFoldDB" id="A0A368G9E9"/>
<dbReference type="OrthoDB" id="10266018at2759"/>
<dbReference type="EMBL" id="JOJR01000313">
    <property type="protein sequence ID" value="RCN39919.1"/>
    <property type="molecule type" value="Genomic_DNA"/>
</dbReference>
<dbReference type="STRING" id="29170.A0A368G9E9"/>
<dbReference type="InterPro" id="IPR043198">
    <property type="entry name" value="Cyclin/Ssn8"/>
</dbReference>
<name>A0A368G9E9_ANCCA</name>
<dbReference type="GO" id="GO:0016538">
    <property type="term" value="F:cyclin-dependent protein serine/threonine kinase regulator activity"/>
    <property type="evidence" value="ECO:0007669"/>
    <property type="project" value="InterPro"/>
</dbReference>
<protein>
    <recommendedName>
        <fullName evidence="2">Cyclin N-terminal domain-containing protein</fullName>
    </recommendedName>
</protein>
<proteinExistence type="predicted"/>
<feature type="domain" description="Cyclin N-terminal" evidence="2">
    <location>
        <begin position="4"/>
        <end position="58"/>
    </location>
</feature>
<evidence type="ECO:0000313" key="3">
    <source>
        <dbReference type="EMBL" id="RCN39919.1"/>
    </source>
</evidence>
<evidence type="ECO:0000256" key="1">
    <source>
        <dbReference type="ARBA" id="ARBA00023127"/>
    </source>
</evidence>
<dbReference type="InterPro" id="IPR006671">
    <property type="entry name" value="Cyclin_N"/>
</dbReference>
<evidence type="ECO:0000259" key="2">
    <source>
        <dbReference type="Pfam" id="PF00134"/>
    </source>
</evidence>
<evidence type="ECO:0000313" key="4">
    <source>
        <dbReference type="Proteomes" id="UP000252519"/>
    </source>
</evidence>
<accession>A0A368G9E9</accession>
<comment type="caution">
    <text evidence="3">The sequence shown here is derived from an EMBL/GenBank/DDBJ whole genome shotgun (WGS) entry which is preliminary data.</text>
</comment>
<dbReference type="Pfam" id="PF00134">
    <property type="entry name" value="Cyclin_N"/>
    <property type="match status" value="1"/>
</dbReference>
<keyword evidence="4" id="KW-1185">Reference proteome</keyword>
<dbReference type="Proteomes" id="UP000252519">
    <property type="component" value="Unassembled WGS sequence"/>
</dbReference>